<dbReference type="PROSITE" id="PS50965">
    <property type="entry name" value="NERD"/>
    <property type="match status" value="1"/>
</dbReference>
<evidence type="ECO:0000259" key="1">
    <source>
        <dbReference type="PROSITE" id="PS50965"/>
    </source>
</evidence>
<dbReference type="Proteomes" id="UP000441354">
    <property type="component" value="Unassembled WGS sequence"/>
</dbReference>
<gene>
    <name evidence="2" type="ORF">F7732_03340</name>
</gene>
<dbReference type="RefSeq" id="WP_151572236.1">
    <property type="nucleotide sequence ID" value="NZ_WBOT01000001.1"/>
</dbReference>
<name>A0A7V7UX88_9BACI</name>
<sequence length="305" mass="35480">MNLKPLNEPKELRILRHLNSRMELSEKEIQQYRNLEKGYVGEVVFSQFLKPLGENATLLFDLLLEQNQTLFQIDATLFLNNEIYLFEVKNYCGDFYMDGEILRTISGNEVKSPILQVKRSESLMRRLLSDMGGSAVKLHYYIVFVNPEFTLYQAPPSLKAILPTQMNRFIRKLKTQPAQVSTRQEKLAAKLVERHIEESPYRKLPEYDYGKLGKGVVCLECGSLRMEVFKKRQLKCAACENIENVDDAIIRSVKEFMLLFPEKPVTTPVIHEWCGLFRSNKAIQRILSTHFTQIGTRKVTYYVKQ</sequence>
<reference evidence="2 3" key="1">
    <citation type="journal article" date="2014" name="Arch. Microbiol.">
        <title>Bacillus mesophilum sp. nov., strain IITR-54T, a novel 4-chlorobiphenyl dechlorinating bacterium.</title>
        <authorList>
            <person name="Manickam N."/>
            <person name="Singh N.K."/>
            <person name="Bajaj A."/>
            <person name="Kumar R.M."/>
            <person name="Kaur G."/>
            <person name="Kaur N."/>
            <person name="Bala M."/>
            <person name="Kumar A."/>
            <person name="Mayilraj S."/>
        </authorList>
    </citation>
    <scope>NUCLEOTIDE SEQUENCE [LARGE SCALE GENOMIC DNA]</scope>
    <source>
        <strain evidence="2 3">IITR-54</strain>
    </source>
</reference>
<comment type="caution">
    <text evidence="2">The sequence shown here is derived from an EMBL/GenBank/DDBJ whole genome shotgun (WGS) entry which is preliminary data.</text>
</comment>
<keyword evidence="3" id="KW-1185">Reference proteome</keyword>
<dbReference type="OrthoDB" id="2164794at2"/>
<protein>
    <submittedName>
        <fullName evidence="2">NERD domain-containing protein</fullName>
    </submittedName>
</protein>
<dbReference type="AlphaFoldDB" id="A0A7V7UX88"/>
<dbReference type="InterPro" id="IPR011528">
    <property type="entry name" value="NERD"/>
</dbReference>
<evidence type="ECO:0000313" key="2">
    <source>
        <dbReference type="EMBL" id="KAB2335621.1"/>
    </source>
</evidence>
<organism evidence="2 3">
    <name type="scientific">Bacillus mesophilum</name>
    <dbReference type="NCBI Taxonomy" id="1071718"/>
    <lineage>
        <taxon>Bacteria</taxon>
        <taxon>Bacillati</taxon>
        <taxon>Bacillota</taxon>
        <taxon>Bacilli</taxon>
        <taxon>Bacillales</taxon>
        <taxon>Bacillaceae</taxon>
        <taxon>Bacillus</taxon>
    </lineage>
</organism>
<dbReference type="EMBL" id="WBOT01000001">
    <property type="protein sequence ID" value="KAB2335621.1"/>
    <property type="molecule type" value="Genomic_DNA"/>
</dbReference>
<proteinExistence type="predicted"/>
<evidence type="ECO:0000313" key="3">
    <source>
        <dbReference type="Proteomes" id="UP000441354"/>
    </source>
</evidence>
<accession>A0A7V7UX88</accession>
<dbReference type="Pfam" id="PF08378">
    <property type="entry name" value="NERD"/>
    <property type="match status" value="1"/>
</dbReference>
<feature type="domain" description="NERD" evidence="1">
    <location>
        <begin position="37"/>
        <end position="147"/>
    </location>
</feature>